<dbReference type="PANTHER" id="PTHR34293:SF1">
    <property type="entry name" value="HTH-TYPE TRANSCRIPTIONAL REGULATOR TRMBL2"/>
    <property type="match status" value="1"/>
</dbReference>
<dbReference type="GO" id="GO:0003677">
    <property type="term" value="F:DNA binding"/>
    <property type="evidence" value="ECO:0007669"/>
    <property type="project" value="InterPro"/>
</dbReference>
<dbReference type="InterPro" id="IPR036388">
    <property type="entry name" value="WH-like_DNA-bd_sf"/>
</dbReference>
<dbReference type="PANTHER" id="PTHR34293">
    <property type="entry name" value="HTH-TYPE TRANSCRIPTIONAL REGULATOR TRMBL2"/>
    <property type="match status" value="1"/>
</dbReference>
<gene>
    <name evidence="2" type="ORF">B0I31_12559</name>
</gene>
<protein>
    <submittedName>
        <fullName evidence="2">Sugar-specific transcriptional regulator TrmB</fullName>
    </submittedName>
</protein>
<feature type="domain" description="Transcription regulator TrmB N-terminal" evidence="1">
    <location>
        <begin position="11"/>
        <end position="75"/>
    </location>
</feature>
<dbReference type="RefSeq" id="WP_106620230.1">
    <property type="nucleotide sequence ID" value="NZ_PYAX01000025.1"/>
</dbReference>
<accession>A0A2P8HLR1</accession>
<dbReference type="AlphaFoldDB" id="A0A2P8HLR1"/>
<evidence type="ECO:0000313" key="2">
    <source>
        <dbReference type="EMBL" id="PSL47152.1"/>
    </source>
</evidence>
<dbReference type="EMBL" id="PYAX01000025">
    <property type="protein sequence ID" value="PSL47152.1"/>
    <property type="molecule type" value="Genomic_DNA"/>
</dbReference>
<keyword evidence="3" id="KW-1185">Reference proteome</keyword>
<reference evidence="2 3" key="1">
    <citation type="submission" date="2018-03" db="EMBL/GenBank/DDBJ databases">
        <title>Genomic Encyclopedia of Type Strains, Phase III (KMG-III): the genomes of soil and plant-associated and newly described type strains.</title>
        <authorList>
            <person name="Whitman W."/>
        </authorList>
    </citation>
    <scope>NUCLEOTIDE SEQUENCE [LARGE SCALE GENOMIC DNA]</scope>
    <source>
        <strain evidence="2 3">CGMCC 4.7097</strain>
    </source>
</reference>
<dbReference type="InterPro" id="IPR051797">
    <property type="entry name" value="TrmB-like"/>
</dbReference>
<dbReference type="Proteomes" id="UP000241118">
    <property type="component" value="Unassembled WGS sequence"/>
</dbReference>
<dbReference type="Gene3D" id="1.10.10.10">
    <property type="entry name" value="Winged helix-like DNA-binding domain superfamily/Winged helix DNA-binding domain"/>
    <property type="match status" value="2"/>
</dbReference>
<name>A0A2P8HLR1_SACCR</name>
<comment type="caution">
    <text evidence="2">The sequence shown here is derived from an EMBL/GenBank/DDBJ whole genome shotgun (WGS) entry which is preliminary data.</text>
</comment>
<organism evidence="2 3">
    <name type="scientific">Saccharothrix carnea</name>
    <dbReference type="NCBI Taxonomy" id="1280637"/>
    <lineage>
        <taxon>Bacteria</taxon>
        <taxon>Bacillati</taxon>
        <taxon>Actinomycetota</taxon>
        <taxon>Actinomycetes</taxon>
        <taxon>Pseudonocardiales</taxon>
        <taxon>Pseudonocardiaceae</taxon>
        <taxon>Saccharothrix</taxon>
    </lineage>
</organism>
<dbReference type="OrthoDB" id="5932488at2"/>
<dbReference type="InterPro" id="IPR036390">
    <property type="entry name" value="WH_DNA-bd_sf"/>
</dbReference>
<dbReference type="InterPro" id="IPR016032">
    <property type="entry name" value="Sig_transdc_resp-reg_C-effctor"/>
</dbReference>
<dbReference type="GO" id="GO:0006355">
    <property type="term" value="P:regulation of DNA-templated transcription"/>
    <property type="evidence" value="ECO:0007669"/>
    <property type="project" value="InterPro"/>
</dbReference>
<evidence type="ECO:0000313" key="3">
    <source>
        <dbReference type="Proteomes" id="UP000241118"/>
    </source>
</evidence>
<evidence type="ECO:0000259" key="1">
    <source>
        <dbReference type="Pfam" id="PF01978"/>
    </source>
</evidence>
<dbReference type="Pfam" id="PF01978">
    <property type="entry name" value="TrmB"/>
    <property type="match status" value="1"/>
</dbReference>
<dbReference type="InterPro" id="IPR002831">
    <property type="entry name" value="Tscrpt_reg_TrmB_N"/>
</dbReference>
<dbReference type="SUPFAM" id="SSF46894">
    <property type="entry name" value="C-terminal effector domain of the bipartite response regulators"/>
    <property type="match status" value="1"/>
</dbReference>
<sequence length="321" mass="35137">MDEFDPGFLEPIGLGVPEGALYLWLLRRPRADRSELTAALGMTAGSLSRAIGNLVEAGLATRLPGRPVRYVPAPPQVALDALTTRRAEQLDRLRGVTRDLAARYEEAPRGGSGDLVELIEGGPAVCHHIAQIQLAARQEVLLIDCPPYLGGVPERNVEELQGLRRGVVYHTIYHMPMLHDRARLAEISTYIEAGEDARTLPGVHMKMMIADRRVALIPLSFEMSETGSRILVHRSPLLDALIACFDMLWERAAPIGAALRGGHRDKELLTLLASGMKDAAIMRSLGITQRTMTRRMSALLEELGAATRLQAGLQANRRGLV</sequence>
<proteinExistence type="predicted"/>
<dbReference type="SUPFAM" id="SSF46785">
    <property type="entry name" value="Winged helix' DNA-binding domain"/>
    <property type="match status" value="1"/>
</dbReference>